<dbReference type="AlphaFoldDB" id="A0A8H6S0E4"/>
<evidence type="ECO:0000313" key="1">
    <source>
        <dbReference type="EMBL" id="KAF7290644.1"/>
    </source>
</evidence>
<dbReference type="GeneID" id="59352022"/>
<proteinExistence type="predicted"/>
<dbReference type="Proteomes" id="UP000636479">
    <property type="component" value="Unassembled WGS sequence"/>
</dbReference>
<name>A0A8H6S0E4_9AGAR</name>
<dbReference type="OrthoDB" id="2999674at2759"/>
<accession>A0A8H6S0E4</accession>
<sequence>MSTKESRATDRTRIAALNQQIQQLVTEKEALQKRLDAYKYPILTLPNEIMAEIFQHCLPAPPHSPPPFGPGSPTVLTHVCSLWRQIALAMPGLWCSISMDSAPDTLISCWLERSGTKPLSIQTNNMLDSVESSLLHHFRPHQARWETIQLRVDSQSLSTLLLPMPLLRHIELDGQDVPAGTRITEVPALRSAILWEFDQHMVLLPWQQLTSLALISTTPEECTPILQEAIQLIVCELVLTGALPDDQPQITLPALERLTLTHYLFTEEPAPTGFLEFFSAPCLKRLRIVNRLIPPSSLERLLEKHDNIEEICILGKRGHGMPTRQVQYASQHPTIKFTLEENLDEWFEDMEADQTRMAMRRLRSFIEIPLFE</sequence>
<gene>
    <name evidence="1" type="ORF">MIND_01304700</name>
</gene>
<comment type="caution">
    <text evidence="1">The sequence shown here is derived from an EMBL/GenBank/DDBJ whole genome shotgun (WGS) entry which is preliminary data.</text>
</comment>
<organism evidence="1 2">
    <name type="scientific">Mycena indigotica</name>
    <dbReference type="NCBI Taxonomy" id="2126181"/>
    <lineage>
        <taxon>Eukaryota</taxon>
        <taxon>Fungi</taxon>
        <taxon>Dikarya</taxon>
        <taxon>Basidiomycota</taxon>
        <taxon>Agaricomycotina</taxon>
        <taxon>Agaricomycetes</taxon>
        <taxon>Agaricomycetidae</taxon>
        <taxon>Agaricales</taxon>
        <taxon>Marasmiineae</taxon>
        <taxon>Mycenaceae</taxon>
        <taxon>Mycena</taxon>
    </lineage>
</organism>
<keyword evidence="2" id="KW-1185">Reference proteome</keyword>
<reference evidence="1" key="1">
    <citation type="submission" date="2020-05" db="EMBL/GenBank/DDBJ databases">
        <title>Mycena genomes resolve the evolution of fungal bioluminescence.</title>
        <authorList>
            <person name="Tsai I.J."/>
        </authorList>
    </citation>
    <scope>NUCLEOTIDE SEQUENCE</scope>
    <source>
        <strain evidence="1">171206Taipei</strain>
    </source>
</reference>
<evidence type="ECO:0000313" key="2">
    <source>
        <dbReference type="Proteomes" id="UP000636479"/>
    </source>
</evidence>
<protein>
    <submittedName>
        <fullName evidence="1">F-box domain-containing protein</fullName>
    </submittedName>
</protein>
<dbReference type="EMBL" id="JACAZF010000014">
    <property type="protein sequence ID" value="KAF7290644.1"/>
    <property type="molecule type" value="Genomic_DNA"/>
</dbReference>
<dbReference type="RefSeq" id="XP_037214004.1">
    <property type="nucleotide sequence ID" value="XM_037369506.1"/>
</dbReference>